<dbReference type="Gene3D" id="1.10.510.10">
    <property type="entry name" value="Transferase(Phosphotransferase) domain 1"/>
    <property type="match status" value="1"/>
</dbReference>
<feature type="region of interest" description="Disordered" evidence="6">
    <location>
        <begin position="52"/>
        <end position="76"/>
    </location>
</feature>
<gene>
    <name evidence="8" type="ordered locus">MXAN_6561</name>
</gene>
<evidence type="ECO:0000256" key="2">
    <source>
        <dbReference type="ARBA" id="ARBA00022741"/>
    </source>
</evidence>
<dbReference type="Pfam" id="PF00069">
    <property type="entry name" value="Pkinase"/>
    <property type="match status" value="1"/>
</dbReference>
<evidence type="ECO:0000313" key="8">
    <source>
        <dbReference type="EMBL" id="ABF86460.1"/>
    </source>
</evidence>
<dbReference type="Pfam" id="PF13374">
    <property type="entry name" value="TPR_10"/>
    <property type="match status" value="1"/>
</dbReference>
<sequence>MCCCARVLHGRRVSLASRYTCAMANTDDRGSGADDSPELSTQVVSADVQGAVPRSAPHAAESPSARDASGDWRSRSPLGQRVGRFIPLKLLGQGGMGAVFAAYDPDLDRKVALKLLSVEARSADEEGGRARLLREAQAMARVSHPNVIPIYEVGTWDTQVFFTMEWVAGGTLADWRREKLRSWREVLEKYLQAGRGLEAAHAAGLVHRDFKPANVLVGRDGRVYVTDFGLARPVDNLPLDEQPTLARVRDASETSRTLHDPLTETGVVLGTPPFMSPEQFRGESLDPRSDQFSFCAALYRALYNQRPFDPDELSRAAKALRSAPAKVTAPLERAGREPSPIHEPPSDARVPAWVRRAVMRGLSLEPEARFASMGALLEALSQEQQRARARKAGGMAAATVALVGAVGGGLWFQSSVCAGAEGLLADTWGAEAKQRLSSAFAATGSPLAGDMAGRVGQVLDAYASSWAQQHTDACEATRLREVQPEALFTQRVVCLERRHKDLRALVGALSQVDKAGVEKALDAAYALPSPEDCADVESLASQQPRPADPAMRAELESLEGALSEVKALVDTSRYPQALAAANAVESRVLAARYAPLTAELRFHQGWLQAVLGEKDRGAGLLEQAVYDATSGRADRLEVSILNKLLYVEGERERFEHASQWARLGKATLQRLGGDAVLRGDLLVNEANLALMRGQTDDARALLEEANTVLTDALVPGHPKRARVTFSLGRVLLEVGAFPEAVRVMEDALRQTEAAVGPRHLDVARRHQGLSMALREQREFARALAHAQASVALHRELLGDSHLKLAEALDEEGMSLLALSRHEEALKVYEAALAVKHAQLGPDDEDLQYSYDGVGQALLGLGRTREALAPLRKAVAFTGAQEDSLGESGFALARALWKEGQGVEARTEAAKARERFTASGRALQAEAVRAWLDELPPETKAKPARPQQRRRR</sequence>
<feature type="region of interest" description="Disordered" evidence="6">
    <location>
        <begin position="327"/>
        <end position="346"/>
    </location>
</feature>
<feature type="compositionally biased region" description="Basic and acidic residues" evidence="6">
    <location>
        <begin position="333"/>
        <end position="346"/>
    </location>
</feature>
<dbReference type="InterPro" id="IPR008271">
    <property type="entry name" value="Ser/Thr_kinase_AS"/>
</dbReference>
<dbReference type="Pfam" id="PF13424">
    <property type="entry name" value="TPR_12"/>
    <property type="match status" value="2"/>
</dbReference>
<keyword evidence="4 5" id="KW-0067">ATP-binding</keyword>
<dbReference type="AlphaFoldDB" id="Q1CY40"/>
<dbReference type="CDD" id="cd14014">
    <property type="entry name" value="STKc_PknB_like"/>
    <property type="match status" value="1"/>
</dbReference>
<keyword evidence="9" id="KW-1185">Reference proteome</keyword>
<dbReference type="EMBL" id="CP000113">
    <property type="protein sequence ID" value="ABF86460.1"/>
    <property type="molecule type" value="Genomic_DNA"/>
</dbReference>
<dbReference type="STRING" id="246197.MXAN_6561"/>
<dbReference type="OrthoDB" id="9801841at2"/>
<dbReference type="EC" id="2.7.1.-" evidence="8"/>
<dbReference type="InterPro" id="IPR017441">
    <property type="entry name" value="Protein_kinase_ATP_BS"/>
</dbReference>
<dbReference type="GO" id="GO:0004674">
    <property type="term" value="F:protein serine/threonine kinase activity"/>
    <property type="evidence" value="ECO:0007669"/>
    <property type="project" value="TreeGrafter"/>
</dbReference>
<dbReference type="GeneID" id="41363766"/>
<dbReference type="eggNOG" id="COG0515">
    <property type="taxonomic scope" value="Bacteria"/>
</dbReference>
<dbReference type="Gene3D" id="3.30.200.20">
    <property type="entry name" value="Phosphorylase Kinase, domain 1"/>
    <property type="match status" value="1"/>
</dbReference>
<keyword evidence="1 8" id="KW-0808">Transferase</keyword>
<dbReference type="eggNOG" id="COG0457">
    <property type="taxonomic scope" value="Bacteria"/>
</dbReference>
<dbReference type="PANTHER" id="PTHR43289">
    <property type="entry name" value="MITOGEN-ACTIVATED PROTEIN KINASE KINASE KINASE 20-RELATED"/>
    <property type="match status" value="1"/>
</dbReference>
<feature type="domain" description="Protein kinase" evidence="7">
    <location>
        <begin position="85"/>
        <end position="381"/>
    </location>
</feature>
<dbReference type="RefSeq" id="WP_011556491.1">
    <property type="nucleotide sequence ID" value="NC_008095.1"/>
</dbReference>
<protein>
    <submittedName>
        <fullName evidence="8">Serine/threonine kinase family protein</fullName>
        <ecNumber evidence="8">2.7.1.-</ecNumber>
    </submittedName>
</protein>
<evidence type="ECO:0000256" key="1">
    <source>
        <dbReference type="ARBA" id="ARBA00022679"/>
    </source>
</evidence>
<dbReference type="SUPFAM" id="SSF48452">
    <property type="entry name" value="TPR-like"/>
    <property type="match status" value="2"/>
</dbReference>
<dbReference type="Gene3D" id="1.25.40.10">
    <property type="entry name" value="Tetratricopeptide repeat domain"/>
    <property type="match status" value="1"/>
</dbReference>
<accession>Q1CY40</accession>
<name>Q1CY40_MYXXD</name>
<dbReference type="PROSITE" id="PS50011">
    <property type="entry name" value="PROTEIN_KINASE_DOM"/>
    <property type="match status" value="1"/>
</dbReference>
<evidence type="ECO:0000259" key="7">
    <source>
        <dbReference type="PROSITE" id="PS50011"/>
    </source>
</evidence>
<dbReference type="Proteomes" id="UP000002402">
    <property type="component" value="Chromosome"/>
</dbReference>
<evidence type="ECO:0000256" key="5">
    <source>
        <dbReference type="PROSITE-ProRule" id="PRU10141"/>
    </source>
</evidence>
<dbReference type="HOGENOM" id="CLU_009368_0_0_7"/>
<dbReference type="GO" id="GO:0005524">
    <property type="term" value="F:ATP binding"/>
    <property type="evidence" value="ECO:0007669"/>
    <property type="project" value="UniProtKB-UniRule"/>
</dbReference>
<dbReference type="PROSITE" id="PS00107">
    <property type="entry name" value="PROTEIN_KINASE_ATP"/>
    <property type="match status" value="1"/>
</dbReference>
<organism evidence="8 9">
    <name type="scientific">Myxococcus xanthus (strain DK1622)</name>
    <dbReference type="NCBI Taxonomy" id="246197"/>
    <lineage>
        <taxon>Bacteria</taxon>
        <taxon>Pseudomonadati</taxon>
        <taxon>Myxococcota</taxon>
        <taxon>Myxococcia</taxon>
        <taxon>Myxococcales</taxon>
        <taxon>Cystobacterineae</taxon>
        <taxon>Myxococcaceae</taxon>
        <taxon>Myxococcus</taxon>
    </lineage>
</organism>
<keyword evidence="3 8" id="KW-0418">Kinase</keyword>
<dbReference type="InterPro" id="IPR011009">
    <property type="entry name" value="Kinase-like_dom_sf"/>
</dbReference>
<dbReference type="InterPro" id="IPR000719">
    <property type="entry name" value="Prot_kinase_dom"/>
</dbReference>
<evidence type="ECO:0000313" key="9">
    <source>
        <dbReference type="Proteomes" id="UP000002402"/>
    </source>
</evidence>
<dbReference type="PROSITE" id="PS00108">
    <property type="entry name" value="PROTEIN_KINASE_ST"/>
    <property type="match status" value="1"/>
</dbReference>
<reference evidence="8 9" key="1">
    <citation type="journal article" date="2006" name="Proc. Natl. Acad. Sci. U.S.A.">
        <title>Evolution of sensory complexity recorded in a myxobacterial genome.</title>
        <authorList>
            <person name="Goldman B.S."/>
            <person name="Nierman W.C."/>
            <person name="Kaiser D."/>
            <person name="Slater S.C."/>
            <person name="Durkin A.S."/>
            <person name="Eisen J.A."/>
            <person name="Ronning C.M."/>
            <person name="Barbazuk W.B."/>
            <person name="Blanchard M."/>
            <person name="Field C."/>
            <person name="Halling C."/>
            <person name="Hinkle G."/>
            <person name="Iartchuk O."/>
            <person name="Kim H.S."/>
            <person name="Mackenzie C."/>
            <person name="Madupu R."/>
            <person name="Miller N."/>
            <person name="Shvartsbeyn A."/>
            <person name="Sullivan S.A."/>
            <person name="Vaudin M."/>
            <person name="Wiegand R."/>
            <person name="Kaplan H.B."/>
        </authorList>
    </citation>
    <scope>NUCLEOTIDE SEQUENCE [LARGE SCALE GENOMIC DNA]</scope>
    <source>
        <strain evidence="9">DK1622</strain>
    </source>
</reference>
<evidence type="ECO:0000256" key="6">
    <source>
        <dbReference type="SAM" id="MobiDB-lite"/>
    </source>
</evidence>
<dbReference type="KEGG" id="mxa:MXAN_6561"/>
<evidence type="ECO:0000256" key="4">
    <source>
        <dbReference type="ARBA" id="ARBA00022840"/>
    </source>
</evidence>
<dbReference type="InterPro" id="IPR011990">
    <property type="entry name" value="TPR-like_helical_dom_sf"/>
</dbReference>
<feature type="binding site" evidence="5">
    <location>
        <position position="114"/>
    </location>
    <ligand>
        <name>ATP</name>
        <dbReference type="ChEBI" id="CHEBI:30616"/>
    </ligand>
</feature>
<keyword evidence="2 5" id="KW-0547">Nucleotide-binding</keyword>
<dbReference type="PANTHER" id="PTHR43289:SF6">
    <property type="entry name" value="SERINE_THREONINE-PROTEIN KINASE NEKL-3"/>
    <property type="match status" value="1"/>
</dbReference>
<proteinExistence type="predicted"/>
<dbReference type="EnsemblBacteria" id="ABF86460">
    <property type="protein sequence ID" value="ABF86460"/>
    <property type="gene ID" value="MXAN_6561"/>
</dbReference>
<evidence type="ECO:0000256" key="3">
    <source>
        <dbReference type="ARBA" id="ARBA00022777"/>
    </source>
</evidence>
<dbReference type="SUPFAM" id="SSF56112">
    <property type="entry name" value="Protein kinase-like (PK-like)"/>
    <property type="match status" value="1"/>
</dbReference>